<keyword evidence="8" id="KW-0999">Mitochondrion inner membrane</keyword>
<dbReference type="EMBL" id="HE860510">
    <property type="protein sequence ID" value="CCI69466.1"/>
    <property type="molecule type" value="Genomic_DNA"/>
</dbReference>
<dbReference type="GO" id="GO:0003954">
    <property type="term" value="F:NADH dehydrogenase activity"/>
    <property type="evidence" value="ECO:0007669"/>
    <property type="project" value="TreeGrafter"/>
</dbReference>
<dbReference type="GO" id="GO:0015990">
    <property type="term" value="P:electron transport coupled proton transport"/>
    <property type="evidence" value="ECO:0007669"/>
    <property type="project" value="TreeGrafter"/>
</dbReference>
<evidence type="ECO:0000313" key="21">
    <source>
        <dbReference type="EMBL" id="CCI69466.1"/>
    </source>
</evidence>
<feature type="transmembrane region" description="Helical" evidence="17">
    <location>
        <begin position="87"/>
        <end position="106"/>
    </location>
</feature>
<evidence type="ECO:0000256" key="16">
    <source>
        <dbReference type="ARBA" id="ARBA00049551"/>
    </source>
</evidence>
<dbReference type="GO" id="GO:0042773">
    <property type="term" value="P:ATP synthesis coupled electron transport"/>
    <property type="evidence" value="ECO:0007669"/>
    <property type="project" value="InterPro"/>
</dbReference>
<keyword evidence="9" id="KW-1278">Translocase</keyword>
<feature type="domain" description="NADH-Ubiquinone oxidoreductase (complex I) chain 5 N-terminal" evidence="19">
    <location>
        <begin position="47"/>
        <end position="92"/>
    </location>
</feature>
<dbReference type="InterPro" id="IPR003945">
    <property type="entry name" value="NU5C-like"/>
</dbReference>
<gene>
    <name evidence="21" type="primary">nad5</name>
</gene>
<evidence type="ECO:0000256" key="17">
    <source>
        <dbReference type="RuleBase" id="RU003404"/>
    </source>
</evidence>
<feature type="transmembrane region" description="Helical" evidence="17">
    <location>
        <begin position="543"/>
        <end position="565"/>
    </location>
</feature>
<dbReference type="Pfam" id="PF00361">
    <property type="entry name" value="Proton_antipo_M"/>
    <property type="match status" value="1"/>
</dbReference>
<feature type="transmembrane region" description="Helical" evidence="17">
    <location>
        <begin position="50"/>
        <end position="75"/>
    </location>
</feature>
<evidence type="ECO:0000256" key="3">
    <source>
        <dbReference type="ARBA" id="ARBA00012944"/>
    </source>
</evidence>
<feature type="transmembrane region" description="Helical" evidence="17">
    <location>
        <begin position="239"/>
        <end position="261"/>
    </location>
</feature>
<name>K7ZW18_9CRUS</name>
<evidence type="ECO:0000256" key="5">
    <source>
        <dbReference type="ARBA" id="ARBA00022448"/>
    </source>
</evidence>
<feature type="domain" description="NADH dehydrogenase subunit 5 C-terminal" evidence="20">
    <location>
        <begin position="389"/>
        <end position="567"/>
    </location>
</feature>
<dbReference type="GO" id="GO:0008137">
    <property type="term" value="F:NADH dehydrogenase (ubiquinone) activity"/>
    <property type="evidence" value="ECO:0007669"/>
    <property type="project" value="UniProtKB-EC"/>
</dbReference>
<evidence type="ECO:0000256" key="13">
    <source>
        <dbReference type="ARBA" id="ARBA00023075"/>
    </source>
</evidence>
<evidence type="ECO:0000256" key="7">
    <source>
        <dbReference type="ARBA" id="ARBA00022692"/>
    </source>
</evidence>
<dbReference type="PRINTS" id="PR01434">
    <property type="entry name" value="NADHDHGNASE5"/>
</dbReference>
<dbReference type="InterPro" id="IPR001750">
    <property type="entry name" value="ND/Mrp_TM"/>
</dbReference>
<accession>K7ZW18</accession>
<evidence type="ECO:0000256" key="6">
    <source>
        <dbReference type="ARBA" id="ARBA00022660"/>
    </source>
</evidence>
<keyword evidence="14 17" id="KW-0496">Mitochondrion</keyword>
<evidence type="ECO:0000256" key="10">
    <source>
        <dbReference type="ARBA" id="ARBA00022982"/>
    </source>
</evidence>
<dbReference type="EC" id="7.1.1.2" evidence="3 17"/>
<dbReference type="AlphaFoldDB" id="K7ZW18"/>
<proteinExistence type="inferred from homology"/>
<feature type="transmembrane region" description="Helical" evidence="17">
    <location>
        <begin position="450"/>
        <end position="468"/>
    </location>
</feature>
<feature type="transmembrane region" description="Helical" evidence="17">
    <location>
        <begin position="153"/>
        <end position="172"/>
    </location>
</feature>
<keyword evidence="7 17" id="KW-0812">Transmembrane</keyword>
<comment type="subcellular location">
    <subcellularLocation>
        <location evidence="2">Mitochondrion inner membrane</location>
        <topology evidence="2">Multi-pass membrane protein</topology>
    </subcellularLocation>
</comment>
<dbReference type="PANTHER" id="PTHR42829">
    <property type="entry name" value="NADH-UBIQUINONE OXIDOREDUCTASE CHAIN 5"/>
    <property type="match status" value="1"/>
</dbReference>
<evidence type="ECO:0000256" key="2">
    <source>
        <dbReference type="ARBA" id="ARBA00004448"/>
    </source>
</evidence>
<evidence type="ECO:0000256" key="12">
    <source>
        <dbReference type="ARBA" id="ARBA00023027"/>
    </source>
</evidence>
<keyword evidence="13 17" id="KW-0830">Ubiquinone</keyword>
<feature type="transmembrane region" description="Helical" evidence="17">
    <location>
        <begin position="335"/>
        <end position="353"/>
    </location>
</feature>
<dbReference type="InterPro" id="IPR001516">
    <property type="entry name" value="Proton_antipo_N"/>
</dbReference>
<sequence>MKMKQLIYYVYMIIMILISLLSLMLFIYLMKNNKSIFLEWEFFFFNSSSIIFLIMLDWMSCVFMFTVSLISAVISGYSKYYMDGDKLYERFMIILMLFVSSMMLLILSPNLISLLLGWDGLGLSSYILVIYYQNEYACNSGMLTVLSNRIGDATLLMSICLMYCSNSWNFLLEDSQSKFLLVLLILSAITKSAQIPFSAWLPAAMAAPTPVSALVHSSTLVTAGVFLLIRFFPCFYDKFVYLFLLVVSALTMIMSGWMANFEMDMKKIIALSTLSQLGIMMMIVSLGMPELAFFHLITHAMFKSTIFMCAGIMIHNMSGSQDLRLTSNFFVGGPFLGLFFSISNMSLCGFPFLAGFFSKDLLLENILSYNMNLFFHLISMIGTGLTITYSLRTMYYMSSMPSSMTSGVIEEMSTFLVKILVTMIIMSVGSGFFFYWSFILMKFSFVTFSSFNKFYIIMTMIMFFFMMYMNMMKKELLLNVKLILLKKSYYLMMFLPIISAQFMPKGIFKESVYLNKIIDSGWLEYLWGLNLYKNFKMINYSLIFSQMTGFLKVILITMFSMILILSSFM</sequence>
<evidence type="ECO:0000256" key="4">
    <source>
        <dbReference type="ARBA" id="ARBA00021096"/>
    </source>
</evidence>
<keyword evidence="10" id="KW-0249">Electron transport</keyword>
<keyword evidence="5 17" id="KW-0813">Transport</keyword>
<feature type="transmembrane region" description="Helical" evidence="17">
    <location>
        <begin position="415"/>
        <end position="438"/>
    </location>
</feature>
<protein>
    <recommendedName>
        <fullName evidence="4 17">NADH-ubiquinone oxidoreductase chain 5</fullName>
        <ecNumber evidence="3 17">7.1.1.2</ecNumber>
    </recommendedName>
</protein>
<dbReference type="GO" id="GO:0005743">
    <property type="term" value="C:mitochondrial inner membrane"/>
    <property type="evidence" value="ECO:0007669"/>
    <property type="project" value="UniProtKB-SubCell"/>
</dbReference>
<keyword evidence="12 17" id="KW-0520">NAD</keyword>
<reference evidence="21" key="1">
    <citation type="journal article" date="2012" name="Curr. Biol.">
        <title>Mitogenomic phylogenetic analysis supports continental-scale vicariance in subterranean thalassoid crustaceans.</title>
        <authorList>
            <person name="Bauza-Ribot M.M."/>
            <person name="Juan C."/>
            <person name="Nardi F."/>
            <person name="Oromi P."/>
            <person name="Pons J."/>
            <person name="Jaume D."/>
        </authorList>
    </citation>
    <scope>NUCLEOTIDE SEQUENCE</scope>
</reference>
<comment type="catalytic activity">
    <reaction evidence="16 17">
        <text>a ubiquinone + NADH + 5 H(+)(in) = a ubiquinol + NAD(+) + 4 H(+)(out)</text>
        <dbReference type="Rhea" id="RHEA:29091"/>
        <dbReference type="Rhea" id="RHEA-COMP:9565"/>
        <dbReference type="Rhea" id="RHEA-COMP:9566"/>
        <dbReference type="ChEBI" id="CHEBI:15378"/>
        <dbReference type="ChEBI" id="CHEBI:16389"/>
        <dbReference type="ChEBI" id="CHEBI:17976"/>
        <dbReference type="ChEBI" id="CHEBI:57540"/>
        <dbReference type="ChEBI" id="CHEBI:57945"/>
        <dbReference type="EC" id="7.1.1.2"/>
    </reaction>
</comment>
<dbReference type="Pfam" id="PF00662">
    <property type="entry name" value="Proton_antipo_N"/>
    <property type="match status" value="1"/>
</dbReference>
<evidence type="ECO:0000256" key="8">
    <source>
        <dbReference type="ARBA" id="ARBA00022792"/>
    </source>
</evidence>
<reference evidence="21" key="2">
    <citation type="submission" date="2012-06" db="EMBL/GenBank/DDBJ databases">
        <authorList>
            <person name="Fan L."/>
        </authorList>
    </citation>
    <scope>NUCLEOTIDE SEQUENCE</scope>
</reference>
<comment type="similarity">
    <text evidence="17">Belongs to the complex I subunit 5 family.</text>
</comment>
<geneLocation type="mitochondrion" evidence="21"/>
<feature type="transmembrane region" description="Helical" evidence="17">
    <location>
        <begin position="373"/>
        <end position="395"/>
    </location>
</feature>
<keyword evidence="6" id="KW-0679">Respiratory chain</keyword>
<evidence type="ECO:0000256" key="14">
    <source>
        <dbReference type="ARBA" id="ARBA00023128"/>
    </source>
</evidence>
<feature type="domain" description="NADH:quinone oxidoreductase/Mrp antiporter transmembrane" evidence="18">
    <location>
        <begin position="108"/>
        <end position="386"/>
    </location>
</feature>
<keyword evidence="15 17" id="KW-0472">Membrane</keyword>
<organism evidence="21">
    <name type="scientific">Metacrangonyx panousei</name>
    <dbReference type="NCBI Taxonomy" id="1199244"/>
    <lineage>
        <taxon>Eukaryota</taxon>
        <taxon>Metazoa</taxon>
        <taxon>Ecdysozoa</taxon>
        <taxon>Arthropoda</taxon>
        <taxon>Crustacea</taxon>
        <taxon>Multicrustacea</taxon>
        <taxon>Malacostraca</taxon>
        <taxon>Eumalacostraca</taxon>
        <taxon>Peracarida</taxon>
        <taxon>Amphipoda</taxon>
        <taxon>Senticaudata</taxon>
        <taxon>Hadziida</taxon>
        <taxon>Hadzioidea</taxon>
        <taxon>Metacrangonyctidae</taxon>
        <taxon>Metacrangonyx</taxon>
    </lineage>
</organism>
<evidence type="ECO:0000256" key="15">
    <source>
        <dbReference type="ARBA" id="ARBA00023136"/>
    </source>
</evidence>
<evidence type="ECO:0000259" key="18">
    <source>
        <dbReference type="Pfam" id="PF00361"/>
    </source>
</evidence>
<feature type="transmembrane region" description="Helical" evidence="17">
    <location>
        <begin position="7"/>
        <end position="30"/>
    </location>
</feature>
<feature type="transmembrane region" description="Helical" evidence="17">
    <location>
        <begin position="489"/>
        <end position="508"/>
    </location>
</feature>
<evidence type="ECO:0000259" key="19">
    <source>
        <dbReference type="Pfam" id="PF00662"/>
    </source>
</evidence>
<evidence type="ECO:0000256" key="11">
    <source>
        <dbReference type="ARBA" id="ARBA00022989"/>
    </source>
</evidence>
<dbReference type="InterPro" id="IPR010934">
    <property type="entry name" value="NADH_DH_su5_C"/>
</dbReference>
<feature type="transmembrane region" description="Helical" evidence="17">
    <location>
        <begin position="213"/>
        <end position="233"/>
    </location>
</feature>
<evidence type="ECO:0000256" key="9">
    <source>
        <dbReference type="ARBA" id="ARBA00022967"/>
    </source>
</evidence>
<feature type="transmembrane region" description="Helical" evidence="17">
    <location>
        <begin position="268"/>
        <end position="286"/>
    </location>
</feature>
<dbReference type="PANTHER" id="PTHR42829:SF2">
    <property type="entry name" value="NADH-UBIQUINONE OXIDOREDUCTASE CHAIN 5"/>
    <property type="match status" value="1"/>
</dbReference>
<evidence type="ECO:0000256" key="1">
    <source>
        <dbReference type="ARBA" id="ARBA00003257"/>
    </source>
</evidence>
<evidence type="ECO:0000259" key="20">
    <source>
        <dbReference type="Pfam" id="PF06455"/>
    </source>
</evidence>
<feature type="transmembrane region" description="Helical" evidence="17">
    <location>
        <begin position="178"/>
        <end position="201"/>
    </location>
</feature>
<comment type="function">
    <text evidence="17">Core subunit of the mitochondrial membrane respiratory chain NADH dehydrogenase (Complex I) which catalyzes electron transfer from NADH through the respiratory chain, using ubiquinone as an electron acceptor. Essential for the catalytic activity and assembly of complex I.</text>
</comment>
<dbReference type="Pfam" id="PF06455">
    <property type="entry name" value="NADH5_C"/>
    <property type="match status" value="1"/>
</dbReference>
<keyword evidence="11 17" id="KW-1133">Transmembrane helix</keyword>
<feature type="transmembrane region" description="Helical" evidence="17">
    <location>
        <begin position="292"/>
        <end position="314"/>
    </location>
</feature>
<comment type="function">
    <text evidence="1">Core subunit of the mitochondrial membrane respiratory chain NADH dehydrogenase (Complex I) that is believed to belong to the minimal assembly required for catalysis. Complex I functions in the transfer of electrons from NADH to the respiratory chain. The immediate electron acceptor for the enzyme is believed to be ubiquinone.</text>
</comment>